<evidence type="ECO:0000259" key="7">
    <source>
        <dbReference type="PROSITE" id="PS50011"/>
    </source>
</evidence>
<keyword evidence="1" id="KW-0723">Serine/threonine-protein kinase</keyword>
<evidence type="ECO:0000256" key="4">
    <source>
        <dbReference type="ARBA" id="ARBA00022777"/>
    </source>
</evidence>
<keyword evidence="4" id="KW-0418">Kinase</keyword>
<dbReference type="AlphaFoldDB" id="A0AAV1VAD2"/>
<proteinExistence type="predicted"/>
<sequence length="169" mass="17993">MKRFTPLHDGLVASTHQRKQDVDGPDVAGLLAPPVSLLDIRQMASSPEALLSPSASTALPCPSPVKLVDFGNYLGANELAAYADADARGGFDVQTVTYRAPEVAAGLLLCSAMDMWSLGCLLLECVSGKPLFTPPPLETSVQERADVVKVENAHLLKQIERILTNGVQL</sequence>
<evidence type="ECO:0000256" key="6">
    <source>
        <dbReference type="SAM" id="MobiDB-lite"/>
    </source>
</evidence>
<dbReference type="InterPro" id="IPR000719">
    <property type="entry name" value="Prot_kinase_dom"/>
</dbReference>
<dbReference type="PROSITE" id="PS50011">
    <property type="entry name" value="PROTEIN_KINASE_DOM"/>
    <property type="match status" value="1"/>
</dbReference>
<feature type="region of interest" description="Disordered" evidence="6">
    <location>
        <begin position="1"/>
        <end position="25"/>
    </location>
</feature>
<dbReference type="SUPFAM" id="SSF56112">
    <property type="entry name" value="Protein kinase-like (PK-like)"/>
    <property type="match status" value="1"/>
</dbReference>
<gene>
    <name evidence="8" type="ORF">PM001_LOCUS27677</name>
</gene>
<evidence type="ECO:0000256" key="3">
    <source>
        <dbReference type="ARBA" id="ARBA00022741"/>
    </source>
</evidence>
<dbReference type="Pfam" id="PF00069">
    <property type="entry name" value="Pkinase"/>
    <property type="match status" value="1"/>
</dbReference>
<dbReference type="InterPro" id="IPR011009">
    <property type="entry name" value="Kinase-like_dom_sf"/>
</dbReference>
<dbReference type="Proteomes" id="UP001162060">
    <property type="component" value="Unassembled WGS sequence"/>
</dbReference>
<evidence type="ECO:0000313" key="8">
    <source>
        <dbReference type="EMBL" id="CAK7942527.1"/>
    </source>
</evidence>
<feature type="domain" description="Protein kinase" evidence="7">
    <location>
        <begin position="1"/>
        <end position="169"/>
    </location>
</feature>
<dbReference type="GO" id="GO:0004674">
    <property type="term" value="F:protein serine/threonine kinase activity"/>
    <property type="evidence" value="ECO:0007669"/>
    <property type="project" value="UniProtKB-KW"/>
</dbReference>
<evidence type="ECO:0000256" key="2">
    <source>
        <dbReference type="ARBA" id="ARBA00022679"/>
    </source>
</evidence>
<dbReference type="InterPro" id="IPR050494">
    <property type="entry name" value="Ser_Thr_dual-spec_kinase"/>
</dbReference>
<keyword evidence="3" id="KW-0547">Nucleotide-binding</keyword>
<protein>
    <recommendedName>
        <fullName evidence="7">Protein kinase domain-containing protein</fullName>
    </recommendedName>
</protein>
<evidence type="ECO:0000313" key="9">
    <source>
        <dbReference type="Proteomes" id="UP001162060"/>
    </source>
</evidence>
<dbReference type="PANTHER" id="PTHR24058:SF130">
    <property type="entry name" value="SERINE_THREONINE PROTEIN KINASES-RELATED"/>
    <property type="match status" value="1"/>
</dbReference>
<comment type="caution">
    <text evidence="8">The sequence shown here is derived from an EMBL/GenBank/DDBJ whole genome shotgun (WGS) entry which is preliminary data.</text>
</comment>
<dbReference type="Gene3D" id="1.10.510.10">
    <property type="entry name" value="Transferase(Phosphotransferase) domain 1"/>
    <property type="match status" value="1"/>
</dbReference>
<dbReference type="GO" id="GO:0005524">
    <property type="term" value="F:ATP binding"/>
    <property type="evidence" value="ECO:0007669"/>
    <property type="project" value="UniProtKB-KW"/>
</dbReference>
<evidence type="ECO:0000256" key="5">
    <source>
        <dbReference type="ARBA" id="ARBA00022840"/>
    </source>
</evidence>
<dbReference type="PANTHER" id="PTHR24058">
    <property type="entry name" value="DUAL SPECIFICITY PROTEIN KINASE"/>
    <property type="match status" value="1"/>
</dbReference>
<name>A0AAV1VAD2_9STRA</name>
<keyword evidence="2" id="KW-0808">Transferase</keyword>
<dbReference type="EMBL" id="CAKLBY020000275">
    <property type="protein sequence ID" value="CAK7942527.1"/>
    <property type="molecule type" value="Genomic_DNA"/>
</dbReference>
<evidence type="ECO:0000256" key="1">
    <source>
        <dbReference type="ARBA" id="ARBA00022527"/>
    </source>
</evidence>
<organism evidence="8 9">
    <name type="scientific">Peronospora matthiolae</name>
    <dbReference type="NCBI Taxonomy" id="2874970"/>
    <lineage>
        <taxon>Eukaryota</taxon>
        <taxon>Sar</taxon>
        <taxon>Stramenopiles</taxon>
        <taxon>Oomycota</taxon>
        <taxon>Peronosporomycetes</taxon>
        <taxon>Peronosporales</taxon>
        <taxon>Peronosporaceae</taxon>
        <taxon>Peronospora</taxon>
    </lineage>
</organism>
<reference evidence="8" key="1">
    <citation type="submission" date="2024-01" db="EMBL/GenBank/DDBJ databases">
        <authorList>
            <person name="Webb A."/>
        </authorList>
    </citation>
    <scope>NUCLEOTIDE SEQUENCE</scope>
    <source>
        <strain evidence="8">Pm1</strain>
    </source>
</reference>
<accession>A0AAV1VAD2</accession>
<keyword evidence="5" id="KW-0067">ATP-binding</keyword>